<evidence type="ECO:0000256" key="4">
    <source>
        <dbReference type="ARBA" id="ARBA00022679"/>
    </source>
</evidence>
<feature type="domain" description="TRAM" evidence="12">
    <location>
        <begin position="357"/>
        <end position="417"/>
    </location>
</feature>
<comment type="function">
    <text evidence="1 11">Catalyzes the methylthiolation of N6-threonylcarbamoyladenosine (t(6)A), leading to the formation of 2-methylthio-N6-threonylcarbamoyladenosine (ms(2)t(6)A) at position 37 in tRNAs that read codons beginning with adenine.</text>
</comment>
<dbReference type="EMBL" id="JAWDKA010000009">
    <property type="protein sequence ID" value="MDV0442375.1"/>
    <property type="molecule type" value="Genomic_DNA"/>
</dbReference>
<feature type="domain" description="Radical SAM core" evidence="14">
    <location>
        <begin position="123"/>
        <end position="355"/>
    </location>
</feature>
<sequence length="418" mass="45840">MDSTALTAAALDRLRNVRLYAETYGCTYNAGDTEKIIEIAKAQGCTVVDTAEDADAVLINTCIVVDKTEKHMYERMSLFAGKILIVTGCLPGISIERVLAACPDAGIIDPDLIHSCYREVGTVSSGDHAVLQIARGCNGHCTYCITRLARGKLVSFSEEDIVAQAERFVEAGVAEIQLTAQDVSSWGMDMTSGRRLPDLLRSLCNIPGDFHIRVGMANPDTLLLILDDFLDALTDPKIFLFLHVPVQSGSDAILKTMGRRYTSAAYEEICRRARERFPDIRISTDYIAGFSGETDADGKASVDQILSTKPGKVNITRFSVRPGTPAAKMKKLPEPIKKERSRALTNAANQVYDANNEAWIGRTVEAVVTEVVRAGSVTARDRTYQNIVVMQEIPIGTKIRVEITGHRRHYLLGRLASE</sequence>
<dbReference type="InterPro" id="IPR058240">
    <property type="entry name" value="rSAM_sf"/>
</dbReference>
<evidence type="ECO:0000259" key="12">
    <source>
        <dbReference type="PROSITE" id="PS50926"/>
    </source>
</evidence>
<dbReference type="Proteomes" id="UP001273136">
    <property type="component" value="Unassembled WGS sequence"/>
</dbReference>
<evidence type="ECO:0000256" key="9">
    <source>
        <dbReference type="ARBA" id="ARBA00023014"/>
    </source>
</evidence>
<evidence type="ECO:0000256" key="1">
    <source>
        <dbReference type="ARBA" id="ARBA00002399"/>
    </source>
</evidence>
<dbReference type="InterPro" id="IPR006466">
    <property type="entry name" value="MiaB-like_arc_euk"/>
</dbReference>
<evidence type="ECO:0000256" key="5">
    <source>
        <dbReference type="ARBA" id="ARBA00022691"/>
    </source>
</evidence>
<reference evidence="15" key="1">
    <citation type="submission" date="2023-06" db="EMBL/GenBank/DDBJ databases">
        <title>Genome sequence of Methancorpusculaceae sp. Ag1.</title>
        <authorList>
            <person name="Protasov E."/>
            <person name="Platt K."/>
            <person name="Poehlein A."/>
            <person name="Daniel R."/>
            <person name="Brune A."/>
        </authorList>
    </citation>
    <scope>NUCLEOTIDE SEQUENCE</scope>
    <source>
        <strain evidence="15">Ag1</strain>
    </source>
</reference>
<keyword evidence="16" id="KW-1185">Reference proteome</keyword>
<keyword evidence="5 11" id="KW-0949">S-adenosyl-L-methionine</keyword>
<dbReference type="NCBIfam" id="TIGR01578">
    <property type="entry name" value="MiaB-like-B"/>
    <property type="match status" value="1"/>
</dbReference>
<dbReference type="InterPro" id="IPR007197">
    <property type="entry name" value="rSAM"/>
</dbReference>
<proteinExistence type="inferred from homology"/>
<dbReference type="PROSITE" id="PS51918">
    <property type="entry name" value="RADICAL_SAM"/>
    <property type="match status" value="1"/>
</dbReference>
<comment type="cofactor">
    <cofactor evidence="11">
        <name>[4Fe-4S] cluster</name>
        <dbReference type="ChEBI" id="CHEBI:49883"/>
    </cofactor>
    <text evidence="11">Binds 1 or 2 [4Fe-4S] cluster. One cluster is coordinated with 3 cysteines and an exchangeable S-adenosyl-L-methionine.</text>
</comment>
<dbReference type="AlphaFoldDB" id="A0AAE4MCI0"/>
<keyword evidence="7 11" id="KW-0479">Metal-binding</keyword>
<keyword evidence="8 11" id="KW-0408">Iron</keyword>
<dbReference type="PROSITE" id="PS01278">
    <property type="entry name" value="MTTASE_RADICAL"/>
    <property type="match status" value="1"/>
</dbReference>
<dbReference type="SMART" id="SM00729">
    <property type="entry name" value="Elp3"/>
    <property type="match status" value="1"/>
</dbReference>
<dbReference type="Pfam" id="PF04055">
    <property type="entry name" value="Radical_SAM"/>
    <property type="match status" value="1"/>
</dbReference>
<dbReference type="SFLD" id="SFLDS00029">
    <property type="entry name" value="Radical_SAM"/>
    <property type="match status" value="1"/>
</dbReference>
<dbReference type="CDD" id="cd01335">
    <property type="entry name" value="Radical_SAM"/>
    <property type="match status" value="1"/>
</dbReference>
<evidence type="ECO:0000313" key="16">
    <source>
        <dbReference type="Proteomes" id="UP001273136"/>
    </source>
</evidence>
<dbReference type="InterPro" id="IPR005839">
    <property type="entry name" value="Methylthiotransferase"/>
</dbReference>
<protein>
    <recommendedName>
        <fullName evidence="11">tRNA-t(6)A37 methylthiotransferase</fullName>
        <ecNumber evidence="11">2.8.4.5</ecNumber>
    </recommendedName>
</protein>
<dbReference type="EC" id="2.8.4.5" evidence="11"/>
<comment type="caution">
    <text evidence="15">The sequence shown here is derived from an EMBL/GenBank/DDBJ whole genome shotgun (WGS) entry which is preliminary data.</text>
</comment>
<evidence type="ECO:0000313" key="15">
    <source>
        <dbReference type="EMBL" id="MDV0442375.1"/>
    </source>
</evidence>
<dbReference type="SFLD" id="SFLDG01082">
    <property type="entry name" value="B12-binding_domain_containing"/>
    <property type="match status" value="1"/>
</dbReference>
<dbReference type="RefSeq" id="WP_338094795.1">
    <property type="nucleotide sequence ID" value="NZ_JAWDKA010000009.1"/>
</dbReference>
<dbReference type="InterPro" id="IPR002792">
    <property type="entry name" value="TRAM_dom"/>
</dbReference>
<gene>
    <name evidence="15" type="primary">miaB_2</name>
    <name evidence="15" type="ORF">McpAg1_16140</name>
</gene>
<dbReference type="GO" id="GO:0046872">
    <property type="term" value="F:metal ion binding"/>
    <property type="evidence" value="ECO:0007669"/>
    <property type="project" value="UniProtKB-UniRule"/>
</dbReference>
<dbReference type="NCBIfam" id="TIGR00089">
    <property type="entry name" value="MiaB/RimO family radical SAM methylthiotransferase"/>
    <property type="match status" value="1"/>
</dbReference>
<dbReference type="SUPFAM" id="SSF102114">
    <property type="entry name" value="Radical SAM enzymes"/>
    <property type="match status" value="1"/>
</dbReference>
<dbReference type="InterPro" id="IPR038135">
    <property type="entry name" value="Methylthiotransferase_N_sf"/>
</dbReference>
<keyword evidence="9 11" id="KW-0411">Iron-sulfur</keyword>
<organism evidence="15 16">
    <name type="scientific">Methanorbis furvi</name>
    <dbReference type="NCBI Taxonomy" id="3028299"/>
    <lineage>
        <taxon>Archaea</taxon>
        <taxon>Methanobacteriati</taxon>
        <taxon>Methanobacteriota</taxon>
        <taxon>Stenosarchaea group</taxon>
        <taxon>Methanomicrobia</taxon>
        <taxon>Methanomicrobiales</taxon>
        <taxon>Methanocorpusculaceae</taxon>
        <taxon>Methanorbis</taxon>
    </lineage>
</organism>
<dbReference type="PROSITE" id="PS51449">
    <property type="entry name" value="MTTASE_N"/>
    <property type="match status" value="1"/>
</dbReference>
<evidence type="ECO:0000256" key="6">
    <source>
        <dbReference type="ARBA" id="ARBA00022694"/>
    </source>
</evidence>
<dbReference type="InterPro" id="IPR006638">
    <property type="entry name" value="Elp3/MiaA/NifB-like_rSAM"/>
</dbReference>
<evidence type="ECO:0000256" key="2">
    <source>
        <dbReference type="ARBA" id="ARBA00008616"/>
    </source>
</evidence>
<dbReference type="InterPro" id="IPR023404">
    <property type="entry name" value="rSAM_horseshoe"/>
</dbReference>
<evidence type="ECO:0000256" key="7">
    <source>
        <dbReference type="ARBA" id="ARBA00022723"/>
    </source>
</evidence>
<comment type="similarity">
    <text evidence="2 11">Belongs to the methylthiotransferase family. CDKAL1 subfamily.</text>
</comment>
<comment type="catalytic activity">
    <reaction evidence="10 11">
        <text>N(6)-L-threonylcarbamoyladenosine(37) in tRNA + (sulfur carrier)-SH + AH2 + 2 S-adenosyl-L-methionine = 2-methylsulfanyl-N(6)-L-threonylcarbamoyladenosine(37) in tRNA + (sulfur carrier)-H + 5'-deoxyadenosine + L-methionine + A + S-adenosyl-L-homocysteine + 2 H(+)</text>
        <dbReference type="Rhea" id="RHEA:37075"/>
        <dbReference type="Rhea" id="RHEA-COMP:10163"/>
        <dbReference type="Rhea" id="RHEA-COMP:11092"/>
        <dbReference type="Rhea" id="RHEA-COMP:14737"/>
        <dbReference type="Rhea" id="RHEA-COMP:14739"/>
        <dbReference type="ChEBI" id="CHEBI:13193"/>
        <dbReference type="ChEBI" id="CHEBI:15378"/>
        <dbReference type="ChEBI" id="CHEBI:17319"/>
        <dbReference type="ChEBI" id="CHEBI:17499"/>
        <dbReference type="ChEBI" id="CHEBI:29917"/>
        <dbReference type="ChEBI" id="CHEBI:57844"/>
        <dbReference type="ChEBI" id="CHEBI:57856"/>
        <dbReference type="ChEBI" id="CHEBI:59789"/>
        <dbReference type="ChEBI" id="CHEBI:64428"/>
        <dbReference type="ChEBI" id="CHEBI:74418"/>
        <dbReference type="ChEBI" id="CHEBI:74420"/>
        <dbReference type="EC" id="2.8.4.5"/>
    </reaction>
</comment>
<keyword evidence="6 11" id="KW-0819">tRNA processing</keyword>
<evidence type="ECO:0000259" key="14">
    <source>
        <dbReference type="PROSITE" id="PS51918"/>
    </source>
</evidence>
<dbReference type="Gene3D" id="3.80.30.20">
    <property type="entry name" value="tm_1862 like domain"/>
    <property type="match status" value="1"/>
</dbReference>
<dbReference type="InterPro" id="IPR020612">
    <property type="entry name" value="Methylthiotransferase_CS"/>
</dbReference>
<dbReference type="PANTHER" id="PTHR11918">
    <property type="entry name" value="RADICAL SAM PROTEINS"/>
    <property type="match status" value="1"/>
</dbReference>
<evidence type="ECO:0000256" key="3">
    <source>
        <dbReference type="ARBA" id="ARBA00022485"/>
    </source>
</evidence>
<dbReference type="GO" id="GO:0051539">
    <property type="term" value="F:4 iron, 4 sulfur cluster binding"/>
    <property type="evidence" value="ECO:0007669"/>
    <property type="project" value="UniProtKB-UniRule"/>
</dbReference>
<evidence type="ECO:0000256" key="11">
    <source>
        <dbReference type="RuleBase" id="RU368081"/>
    </source>
</evidence>
<evidence type="ECO:0000256" key="10">
    <source>
        <dbReference type="ARBA" id="ARBA00051661"/>
    </source>
</evidence>
<dbReference type="PANTHER" id="PTHR11918:SF45">
    <property type="entry name" value="THREONYLCARBAMOYLADENOSINE TRNA METHYLTHIOTRANSFERASE"/>
    <property type="match status" value="1"/>
</dbReference>
<dbReference type="InterPro" id="IPR013848">
    <property type="entry name" value="Methylthiotransferase_N"/>
</dbReference>
<feature type="domain" description="MTTase N-terminal" evidence="13">
    <location>
        <begin position="17"/>
        <end position="125"/>
    </location>
</feature>
<dbReference type="Gene3D" id="3.40.50.12160">
    <property type="entry name" value="Methylthiotransferase, N-terminal domain"/>
    <property type="match status" value="1"/>
</dbReference>
<keyword evidence="3 11" id="KW-0004">4Fe-4S</keyword>
<name>A0AAE4MCI0_9EURY</name>
<accession>A0AAE4MCI0</accession>
<dbReference type="Pfam" id="PF00919">
    <property type="entry name" value="UPF0004"/>
    <property type="match status" value="1"/>
</dbReference>
<dbReference type="PROSITE" id="PS50926">
    <property type="entry name" value="TRAM"/>
    <property type="match status" value="1"/>
</dbReference>
<evidence type="ECO:0000259" key="13">
    <source>
        <dbReference type="PROSITE" id="PS51449"/>
    </source>
</evidence>
<evidence type="ECO:0000256" key="8">
    <source>
        <dbReference type="ARBA" id="ARBA00023004"/>
    </source>
</evidence>
<dbReference type="FunFam" id="3.80.30.20:FF:000002">
    <property type="entry name" value="threonylcarbamoyladenosine tRNA methylthiotransferase isoform X2"/>
    <property type="match status" value="1"/>
</dbReference>
<keyword evidence="4 11" id="KW-0808">Transferase</keyword>
<dbReference type="GO" id="GO:0035598">
    <property type="term" value="F:tRNA (N(6)-L-threonylcarbamoyladenosine(37)-C(2))-methylthiotransferase activity"/>
    <property type="evidence" value="ECO:0007669"/>
    <property type="project" value="UniProtKB-UniRule"/>
</dbReference>